<feature type="transmembrane region" description="Helical" evidence="5">
    <location>
        <begin position="444"/>
        <end position="468"/>
    </location>
</feature>
<dbReference type="RefSeq" id="XP_013309976.1">
    <property type="nucleotide sequence ID" value="XM_013454522.1"/>
</dbReference>
<evidence type="ECO:0000256" key="4">
    <source>
        <dbReference type="ARBA" id="ARBA00023136"/>
    </source>
</evidence>
<dbReference type="GO" id="GO:0022857">
    <property type="term" value="F:transmembrane transporter activity"/>
    <property type="evidence" value="ECO:0007669"/>
    <property type="project" value="InterPro"/>
</dbReference>
<evidence type="ECO:0000313" key="8">
    <source>
        <dbReference type="Proteomes" id="UP000054342"/>
    </source>
</evidence>
<dbReference type="InterPro" id="IPR020846">
    <property type="entry name" value="MFS_dom"/>
</dbReference>
<evidence type="ECO:0000259" key="6">
    <source>
        <dbReference type="PROSITE" id="PS50850"/>
    </source>
</evidence>
<evidence type="ECO:0000313" key="7">
    <source>
        <dbReference type="EMBL" id="KIW49392.1"/>
    </source>
</evidence>
<feature type="transmembrane region" description="Helical" evidence="5">
    <location>
        <begin position="128"/>
        <end position="146"/>
    </location>
</feature>
<dbReference type="Proteomes" id="UP000054342">
    <property type="component" value="Unassembled WGS sequence"/>
</dbReference>
<feature type="transmembrane region" description="Helical" evidence="5">
    <location>
        <begin position="188"/>
        <end position="211"/>
    </location>
</feature>
<name>A0A0D2CHU3_9EURO</name>
<protein>
    <recommendedName>
        <fullName evidence="6">Major facilitator superfamily (MFS) profile domain-containing protein</fullName>
    </recommendedName>
</protein>
<dbReference type="OrthoDB" id="2585655at2759"/>
<dbReference type="GO" id="GO:0005886">
    <property type="term" value="C:plasma membrane"/>
    <property type="evidence" value="ECO:0007669"/>
    <property type="project" value="TreeGrafter"/>
</dbReference>
<dbReference type="PANTHER" id="PTHR23502">
    <property type="entry name" value="MAJOR FACILITATOR SUPERFAMILY"/>
    <property type="match status" value="1"/>
</dbReference>
<dbReference type="Gene3D" id="1.20.1250.20">
    <property type="entry name" value="MFS general substrate transporter like domains"/>
    <property type="match status" value="1"/>
</dbReference>
<sequence length="550" mass="59650">MPFGVLEDYTLPRVPGTVSLTETYQDGDHADLKKIGDITLVPQPSDSPNDPLNWSPWRKHILLFVVTLTSGVTVALGPMISPGLPLLAMQFQKSLDVVSTYLVGLFILWTGIFTFFTSAAASVWGKRVMFITSGIALLALNAWGFFAKSFPQFVAMRLMQGFASAPFETLVTSTVQDIFFVHERGQKMALWVFMITTGVLLGQVISGQIIQQLGVEYTFGICSLIFIPLVVATFFFVPETVYHRNTTTKGVELLHKTTTNATTKSGSGTDTDIDTTTSISTTEIASIQPADEQPEAPARGPSFWGGKELVVFRGRVSDESFWRQVILPFPLFLYPAVIFGSFIYGSFFAWLVAVSVVSVPMFSAPPYNLSPAQVGLTNLPLLFAGLAGAPVSGWLADKVIRSMAKRNNGVYEPEFRLTLMAIAAVLSTVAFLGLGASVGAGAPLAVPLVFISCHSMAIPFASQAAYTYVTDCHPSDANQAFVTIGLVKGILTFVSTTFINGWFEASGPKSVFWTIAALNGALSLLTLPMYVFGKRFRALVARKIQSRISK</sequence>
<dbReference type="HOGENOM" id="CLU_008455_13_0_1"/>
<dbReference type="InterPro" id="IPR011701">
    <property type="entry name" value="MFS"/>
</dbReference>
<dbReference type="SUPFAM" id="SSF103473">
    <property type="entry name" value="MFS general substrate transporter"/>
    <property type="match status" value="1"/>
</dbReference>
<reference evidence="7 8" key="1">
    <citation type="submission" date="2015-01" db="EMBL/GenBank/DDBJ databases">
        <title>The Genome Sequence of Exophiala xenobiotica CBS118157.</title>
        <authorList>
            <consortium name="The Broad Institute Genomics Platform"/>
            <person name="Cuomo C."/>
            <person name="de Hoog S."/>
            <person name="Gorbushina A."/>
            <person name="Stielow B."/>
            <person name="Teixiera M."/>
            <person name="Abouelleil A."/>
            <person name="Chapman S.B."/>
            <person name="Priest M."/>
            <person name="Young S.K."/>
            <person name="Wortman J."/>
            <person name="Nusbaum C."/>
            <person name="Birren B."/>
        </authorList>
    </citation>
    <scope>NUCLEOTIDE SEQUENCE [LARGE SCALE GENOMIC DNA]</scope>
    <source>
        <strain evidence="7 8">CBS 118157</strain>
    </source>
</reference>
<dbReference type="STRING" id="348802.A0A0D2CHU3"/>
<feature type="transmembrane region" description="Helical" evidence="5">
    <location>
        <begin position="217"/>
        <end position="237"/>
    </location>
</feature>
<dbReference type="PROSITE" id="PS50850">
    <property type="entry name" value="MFS"/>
    <property type="match status" value="1"/>
</dbReference>
<gene>
    <name evidence="7" type="ORF">PV05_11072</name>
</gene>
<proteinExistence type="predicted"/>
<feature type="transmembrane region" description="Helical" evidence="5">
    <location>
        <begin position="480"/>
        <end position="499"/>
    </location>
</feature>
<feature type="transmembrane region" description="Helical" evidence="5">
    <location>
        <begin position="417"/>
        <end position="438"/>
    </location>
</feature>
<dbReference type="InterPro" id="IPR036259">
    <property type="entry name" value="MFS_trans_sf"/>
</dbReference>
<feature type="transmembrane region" description="Helical" evidence="5">
    <location>
        <begin position="331"/>
        <end position="359"/>
    </location>
</feature>
<feature type="transmembrane region" description="Helical" evidence="5">
    <location>
        <begin position="101"/>
        <end position="121"/>
    </location>
</feature>
<keyword evidence="8" id="KW-1185">Reference proteome</keyword>
<keyword evidence="2 5" id="KW-0812">Transmembrane</keyword>
<keyword evidence="4 5" id="KW-0472">Membrane</keyword>
<dbReference type="AlphaFoldDB" id="A0A0D2CHU3"/>
<accession>A0A0D2CHU3</accession>
<feature type="transmembrane region" description="Helical" evidence="5">
    <location>
        <begin position="61"/>
        <end position="81"/>
    </location>
</feature>
<comment type="subcellular location">
    <subcellularLocation>
        <location evidence="1">Membrane</location>
        <topology evidence="1">Multi-pass membrane protein</topology>
    </subcellularLocation>
</comment>
<evidence type="ECO:0000256" key="5">
    <source>
        <dbReference type="SAM" id="Phobius"/>
    </source>
</evidence>
<feature type="domain" description="Major facilitator superfamily (MFS) profile" evidence="6">
    <location>
        <begin position="59"/>
        <end position="534"/>
    </location>
</feature>
<evidence type="ECO:0000256" key="3">
    <source>
        <dbReference type="ARBA" id="ARBA00022989"/>
    </source>
</evidence>
<feature type="transmembrane region" description="Helical" evidence="5">
    <location>
        <begin position="379"/>
        <end position="396"/>
    </location>
</feature>
<dbReference type="GeneID" id="25332980"/>
<evidence type="ECO:0000256" key="2">
    <source>
        <dbReference type="ARBA" id="ARBA00022692"/>
    </source>
</evidence>
<keyword evidence="3 5" id="KW-1133">Transmembrane helix</keyword>
<dbReference type="Pfam" id="PF07690">
    <property type="entry name" value="MFS_1"/>
    <property type="match status" value="1"/>
</dbReference>
<dbReference type="EMBL" id="KN847323">
    <property type="protein sequence ID" value="KIW49392.1"/>
    <property type="molecule type" value="Genomic_DNA"/>
</dbReference>
<evidence type="ECO:0000256" key="1">
    <source>
        <dbReference type="ARBA" id="ARBA00004141"/>
    </source>
</evidence>
<organism evidence="7 8">
    <name type="scientific">Exophiala xenobiotica</name>
    <dbReference type="NCBI Taxonomy" id="348802"/>
    <lineage>
        <taxon>Eukaryota</taxon>
        <taxon>Fungi</taxon>
        <taxon>Dikarya</taxon>
        <taxon>Ascomycota</taxon>
        <taxon>Pezizomycotina</taxon>
        <taxon>Eurotiomycetes</taxon>
        <taxon>Chaetothyriomycetidae</taxon>
        <taxon>Chaetothyriales</taxon>
        <taxon>Herpotrichiellaceae</taxon>
        <taxon>Exophiala</taxon>
    </lineage>
</organism>
<dbReference type="PANTHER" id="PTHR23502:SF20">
    <property type="entry name" value="TRANSPORTER, PUTATIVE (AFU_ORTHOLOGUE AFUA_6G13880)-RELATED"/>
    <property type="match status" value="1"/>
</dbReference>
<feature type="transmembrane region" description="Helical" evidence="5">
    <location>
        <begin position="511"/>
        <end position="533"/>
    </location>
</feature>